<evidence type="ECO:0000313" key="3">
    <source>
        <dbReference type="EMBL" id="KIK03848.1"/>
    </source>
</evidence>
<name>A0A0C9Y716_9AGAR</name>
<feature type="region of interest" description="Disordered" evidence="1">
    <location>
        <begin position="165"/>
        <end position="211"/>
    </location>
</feature>
<dbReference type="Proteomes" id="UP000054477">
    <property type="component" value="Unassembled WGS sequence"/>
</dbReference>
<feature type="region of interest" description="Disordered" evidence="1">
    <location>
        <begin position="288"/>
        <end position="308"/>
    </location>
</feature>
<dbReference type="HOGENOM" id="CLU_019899_0_0_1"/>
<dbReference type="GO" id="GO:0010468">
    <property type="term" value="P:regulation of gene expression"/>
    <property type="evidence" value="ECO:0007669"/>
    <property type="project" value="InterPro"/>
</dbReference>
<gene>
    <name evidence="3" type="ORF">K443DRAFT_94546</name>
</gene>
<protein>
    <recommendedName>
        <fullName evidence="2">NYN domain-containing protein</fullName>
    </recommendedName>
</protein>
<dbReference type="OrthoDB" id="549353at2759"/>
<dbReference type="GO" id="GO:0004540">
    <property type="term" value="F:RNA nuclease activity"/>
    <property type="evidence" value="ECO:0007669"/>
    <property type="project" value="InterPro"/>
</dbReference>
<reference evidence="4" key="2">
    <citation type="submission" date="2015-01" db="EMBL/GenBank/DDBJ databases">
        <title>Evolutionary Origins and Diversification of the Mycorrhizal Mutualists.</title>
        <authorList>
            <consortium name="DOE Joint Genome Institute"/>
            <consortium name="Mycorrhizal Genomics Consortium"/>
            <person name="Kohler A."/>
            <person name="Kuo A."/>
            <person name="Nagy L.G."/>
            <person name="Floudas D."/>
            <person name="Copeland A."/>
            <person name="Barry K.W."/>
            <person name="Cichocki N."/>
            <person name="Veneault-Fourrey C."/>
            <person name="LaButti K."/>
            <person name="Lindquist E.A."/>
            <person name="Lipzen A."/>
            <person name="Lundell T."/>
            <person name="Morin E."/>
            <person name="Murat C."/>
            <person name="Riley R."/>
            <person name="Ohm R."/>
            <person name="Sun H."/>
            <person name="Tunlid A."/>
            <person name="Henrissat B."/>
            <person name="Grigoriev I.V."/>
            <person name="Hibbett D.S."/>
            <person name="Martin F."/>
        </authorList>
    </citation>
    <scope>NUCLEOTIDE SEQUENCE [LARGE SCALE GENOMIC DNA]</scope>
    <source>
        <strain evidence="4">LaAM-08-1</strain>
    </source>
</reference>
<evidence type="ECO:0000259" key="2">
    <source>
        <dbReference type="Pfam" id="PF01936"/>
    </source>
</evidence>
<dbReference type="InterPro" id="IPR024768">
    <property type="entry name" value="Marf1"/>
</dbReference>
<reference evidence="3 4" key="1">
    <citation type="submission" date="2014-04" db="EMBL/GenBank/DDBJ databases">
        <authorList>
            <consortium name="DOE Joint Genome Institute"/>
            <person name="Kuo A."/>
            <person name="Kohler A."/>
            <person name="Nagy L.G."/>
            <person name="Floudas D."/>
            <person name="Copeland A."/>
            <person name="Barry K.W."/>
            <person name="Cichocki N."/>
            <person name="Veneault-Fourrey C."/>
            <person name="LaButti K."/>
            <person name="Lindquist E.A."/>
            <person name="Lipzen A."/>
            <person name="Lundell T."/>
            <person name="Morin E."/>
            <person name="Murat C."/>
            <person name="Sun H."/>
            <person name="Tunlid A."/>
            <person name="Henrissat B."/>
            <person name="Grigoriev I.V."/>
            <person name="Hibbett D.S."/>
            <person name="Martin F."/>
            <person name="Nordberg H.P."/>
            <person name="Cantor M.N."/>
            <person name="Hua S.X."/>
        </authorList>
    </citation>
    <scope>NUCLEOTIDE SEQUENCE [LARGE SCALE GENOMIC DNA]</scope>
    <source>
        <strain evidence="3 4">LaAM-08-1</strain>
    </source>
</reference>
<dbReference type="EMBL" id="KN838576">
    <property type="protein sequence ID" value="KIK03848.1"/>
    <property type="molecule type" value="Genomic_DNA"/>
</dbReference>
<sequence>MQNNGSENVAIFWDYENCPAPSNISGYEIVKGIRSLTQLYGSVKLFKAYLEISSLDSGLLTPRLLTLTSELQSSGVSLIHCPHNGRKDVADKMMLVDMLGHAIDNPAPTTIVIISGDRDFAYAISVLRLRRYQVVLITLSNAHLSLTSQASVCHDWSSDILGVAHPSSPSTAGREAKTCPRSPPAVRGLTSATNPPTSPLGPKSRNIPNNHEMNDVDIDLTNYIHDKRQSNSEQYTEDVFHRGPSTVHFISSEPSTPYFRGGVEQLPPPSVMSTSTIELEAEAIPDAGSKTPVATPRTPSRILENPSHPPMNPEILTPAPPSQGTAGDVKPIAPIRPELPSFLRPASIPSTVAAVVPVAVPSPGWQVKVVPPQFRILVNILEFHRLTGFPRPFRSGIAVELAQKDNMVYRKAGVEKFGQYVALAEKEGIVALGGKEAGAWIGLRPEWYGAITLLRDDVPICQAIPPVLHIPGSCRIHGEAPDWQHLIETLSCLQSIVGEKLLRSRVGMELVSRKATVYKDAGVESFAEYVSLAQTKGIVHLRGTGGQAWMKLNPCYAQAK</sequence>
<keyword evidence="4" id="KW-1185">Reference proteome</keyword>
<proteinExistence type="predicted"/>
<dbReference type="PANTHER" id="PTHR14379:SF3">
    <property type="entry name" value="MEIOSIS REGULATOR AND MRNA STABILITY FACTOR 1"/>
    <property type="match status" value="1"/>
</dbReference>
<organism evidence="3 4">
    <name type="scientific">Laccaria amethystina LaAM-08-1</name>
    <dbReference type="NCBI Taxonomy" id="1095629"/>
    <lineage>
        <taxon>Eukaryota</taxon>
        <taxon>Fungi</taxon>
        <taxon>Dikarya</taxon>
        <taxon>Basidiomycota</taxon>
        <taxon>Agaricomycotina</taxon>
        <taxon>Agaricomycetes</taxon>
        <taxon>Agaricomycetidae</taxon>
        <taxon>Agaricales</taxon>
        <taxon>Agaricineae</taxon>
        <taxon>Hydnangiaceae</taxon>
        <taxon>Laccaria</taxon>
    </lineage>
</organism>
<dbReference type="STRING" id="1095629.A0A0C9Y716"/>
<dbReference type="CDD" id="cd10910">
    <property type="entry name" value="PIN_limkain_b1_N_like"/>
    <property type="match status" value="1"/>
</dbReference>
<dbReference type="Pfam" id="PF01936">
    <property type="entry name" value="NYN"/>
    <property type="match status" value="1"/>
</dbReference>
<feature type="domain" description="NYN" evidence="2">
    <location>
        <begin position="8"/>
        <end position="150"/>
    </location>
</feature>
<dbReference type="InterPro" id="IPR021139">
    <property type="entry name" value="NYN"/>
</dbReference>
<evidence type="ECO:0000256" key="1">
    <source>
        <dbReference type="SAM" id="MobiDB-lite"/>
    </source>
</evidence>
<dbReference type="PANTHER" id="PTHR14379">
    <property type="entry name" value="LIMKAIN B LKAP"/>
    <property type="match status" value="1"/>
</dbReference>
<evidence type="ECO:0000313" key="4">
    <source>
        <dbReference type="Proteomes" id="UP000054477"/>
    </source>
</evidence>
<dbReference type="GO" id="GO:1905762">
    <property type="term" value="F:CCR4-NOT complex binding"/>
    <property type="evidence" value="ECO:0007669"/>
    <property type="project" value="TreeGrafter"/>
</dbReference>
<dbReference type="Gene3D" id="3.40.50.1010">
    <property type="entry name" value="5'-nuclease"/>
    <property type="match status" value="1"/>
</dbReference>
<accession>A0A0C9Y716</accession>
<dbReference type="AlphaFoldDB" id="A0A0C9Y716"/>
<dbReference type="GO" id="GO:0005777">
    <property type="term" value="C:peroxisome"/>
    <property type="evidence" value="ECO:0007669"/>
    <property type="project" value="InterPro"/>
</dbReference>